<sequence length="480" mass="49071">MKVTLDYAVLAPVLVPAIGAVLVLLLDALLPRLGHWHWAIAALVLLVGAASTVPAFTSYDDSRATLCLNGTQCLYVADRVASALQVATLVSAAVVALLILPVRAPVDRTPVASALVLTAAAGGTGVMAARDLGSWLVLIELATIPTVALVAFRARRSAVDGALSLLTTSLVSFAVLALGAAMWFASTGSALLDGDAVLAAAADPETRRVLVLAVVLIVAGLGFKLSLVPFHAWTPEAYSGASIPVGAFLAVTSKLAALGALLAVLRGVTVLGESALLAIAVVAAITMTLGNVMALREPSALRLLAWSTVAQAGWVILPLATVASGAVRASAGYLLVYGLATLVAFAVVTLVAHAEGRDHATRLTSYAGLFRRRPLAAVTLGAALLTLAGLPPGIIGLVAKVLALRPVVADGLWWLAVIAAINAMLGLAVYLRWMLAMLGRPHADAVVDRPHRLHVALVVLGLLALAATSLAPQLLLGLVG</sequence>
<feature type="transmembrane region" description="Helical" evidence="6">
    <location>
        <begin position="6"/>
        <end position="26"/>
    </location>
</feature>
<keyword evidence="9" id="KW-1185">Reference proteome</keyword>
<keyword evidence="4 6" id="KW-0472">Membrane</keyword>
<feature type="transmembrane region" description="Helical" evidence="6">
    <location>
        <begin position="135"/>
        <end position="152"/>
    </location>
</feature>
<dbReference type="Proteomes" id="UP000037397">
    <property type="component" value="Unassembled WGS sequence"/>
</dbReference>
<evidence type="ECO:0000256" key="4">
    <source>
        <dbReference type="ARBA" id="ARBA00023136"/>
    </source>
</evidence>
<evidence type="ECO:0000313" key="8">
    <source>
        <dbReference type="EMBL" id="KNX36315.1"/>
    </source>
</evidence>
<feature type="transmembrane region" description="Helical" evidence="6">
    <location>
        <begin position="245"/>
        <end position="268"/>
    </location>
</feature>
<evidence type="ECO:0000256" key="6">
    <source>
        <dbReference type="SAM" id="Phobius"/>
    </source>
</evidence>
<dbReference type="STRING" id="1631356.VV01_02850"/>
<evidence type="ECO:0000256" key="2">
    <source>
        <dbReference type="ARBA" id="ARBA00022692"/>
    </source>
</evidence>
<feature type="transmembrane region" description="Helical" evidence="6">
    <location>
        <begin position="79"/>
        <end position="99"/>
    </location>
</feature>
<evidence type="ECO:0000313" key="9">
    <source>
        <dbReference type="Proteomes" id="UP000037397"/>
    </source>
</evidence>
<feature type="transmembrane region" description="Helical" evidence="6">
    <location>
        <begin position="411"/>
        <end position="433"/>
    </location>
</feature>
<accession>A0A0L6CFE1</accession>
<dbReference type="AlphaFoldDB" id="A0A0L6CFE1"/>
<feature type="transmembrane region" description="Helical" evidence="6">
    <location>
        <begin position="38"/>
        <end position="59"/>
    </location>
</feature>
<feature type="transmembrane region" description="Helical" evidence="6">
    <location>
        <begin position="164"/>
        <end position="185"/>
    </location>
</feature>
<comment type="caution">
    <text evidence="8">The sequence shown here is derived from an EMBL/GenBank/DDBJ whole genome shotgun (WGS) entry which is preliminary data.</text>
</comment>
<proteinExistence type="predicted"/>
<dbReference type="PANTHER" id="PTHR22773">
    <property type="entry name" value="NADH DEHYDROGENASE"/>
    <property type="match status" value="1"/>
</dbReference>
<evidence type="ECO:0000256" key="1">
    <source>
        <dbReference type="ARBA" id="ARBA00004127"/>
    </source>
</evidence>
<dbReference type="EMBL" id="LAIR01000002">
    <property type="protein sequence ID" value="KNX36315.1"/>
    <property type="molecule type" value="Genomic_DNA"/>
</dbReference>
<feature type="transmembrane region" description="Helical" evidence="6">
    <location>
        <begin position="375"/>
        <end position="399"/>
    </location>
</feature>
<evidence type="ECO:0000256" key="5">
    <source>
        <dbReference type="RuleBase" id="RU000320"/>
    </source>
</evidence>
<gene>
    <name evidence="8" type="ORF">VV01_02850</name>
</gene>
<dbReference type="PATRIC" id="fig|1631356.3.peg.506"/>
<feature type="transmembrane region" description="Helical" evidence="6">
    <location>
        <begin position="274"/>
        <end position="292"/>
    </location>
</feature>
<keyword evidence="3 6" id="KW-1133">Transmembrane helix</keyword>
<organism evidence="8 9">
    <name type="scientific">Luteipulveratus halotolerans</name>
    <dbReference type="NCBI Taxonomy" id="1631356"/>
    <lineage>
        <taxon>Bacteria</taxon>
        <taxon>Bacillati</taxon>
        <taxon>Actinomycetota</taxon>
        <taxon>Actinomycetes</taxon>
        <taxon>Micrococcales</taxon>
        <taxon>Dermacoccaceae</taxon>
        <taxon>Luteipulveratus</taxon>
    </lineage>
</organism>
<dbReference type="RefSeq" id="WP_050668564.1">
    <property type="nucleotide sequence ID" value="NZ_LAIR01000002.1"/>
</dbReference>
<feature type="domain" description="NADH:quinone oxidoreductase/Mrp antiporter transmembrane" evidence="7">
    <location>
        <begin position="129"/>
        <end position="425"/>
    </location>
</feature>
<dbReference type="Pfam" id="PF00361">
    <property type="entry name" value="Proton_antipo_M"/>
    <property type="match status" value="1"/>
</dbReference>
<feature type="transmembrane region" description="Helical" evidence="6">
    <location>
        <begin position="304"/>
        <end position="327"/>
    </location>
</feature>
<name>A0A0L6CFE1_9MICO</name>
<dbReference type="GO" id="GO:0016020">
    <property type="term" value="C:membrane"/>
    <property type="evidence" value="ECO:0007669"/>
    <property type="project" value="UniProtKB-SubCell"/>
</dbReference>
<dbReference type="OrthoDB" id="9811718at2"/>
<feature type="transmembrane region" description="Helical" evidence="6">
    <location>
        <begin position="209"/>
        <end position="233"/>
    </location>
</feature>
<evidence type="ECO:0000259" key="7">
    <source>
        <dbReference type="Pfam" id="PF00361"/>
    </source>
</evidence>
<feature type="transmembrane region" description="Helical" evidence="6">
    <location>
        <begin position="333"/>
        <end position="354"/>
    </location>
</feature>
<protein>
    <recommendedName>
        <fullName evidence="7">NADH:quinone oxidoreductase/Mrp antiporter transmembrane domain-containing protein</fullName>
    </recommendedName>
</protein>
<dbReference type="InterPro" id="IPR001750">
    <property type="entry name" value="ND/Mrp_TM"/>
</dbReference>
<comment type="subcellular location">
    <subcellularLocation>
        <location evidence="1">Endomembrane system</location>
        <topology evidence="1">Multi-pass membrane protein</topology>
    </subcellularLocation>
    <subcellularLocation>
        <location evidence="5">Membrane</location>
        <topology evidence="5">Multi-pass membrane protein</topology>
    </subcellularLocation>
</comment>
<feature type="transmembrane region" description="Helical" evidence="6">
    <location>
        <begin position="453"/>
        <end position="475"/>
    </location>
</feature>
<dbReference type="GO" id="GO:0012505">
    <property type="term" value="C:endomembrane system"/>
    <property type="evidence" value="ECO:0007669"/>
    <property type="project" value="UniProtKB-SubCell"/>
</dbReference>
<reference evidence="9" key="1">
    <citation type="submission" date="2015-03" db="EMBL/GenBank/DDBJ databases">
        <title>Luteipulveratus halotolerans sp. nov., a novel actinobacterium (Dermacoccaceae) from Sarawak, Malaysia.</title>
        <authorList>
            <person name="Juboi H."/>
            <person name="Basik A."/>
            <person name="Shamsul S.S."/>
            <person name="Arnold P."/>
            <person name="Schmitt E.K."/>
            <person name="Sanglier J.-J."/>
            <person name="Yeo T."/>
        </authorList>
    </citation>
    <scope>NUCLEOTIDE SEQUENCE [LARGE SCALE GENOMIC DNA]</scope>
    <source>
        <strain evidence="9">C296001</strain>
    </source>
</reference>
<evidence type="ECO:0000256" key="3">
    <source>
        <dbReference type="ARBA" id="ARBA00022989"/>
    </source>
</evidence>
<keyword evidence="2 5" id="KW-0812">Transmembrane</keyword>